<protein>
    <submittedName>
        <fullName evidence="2">Uncharacterized protein</fullName>
    </submittedName>
</protein>
<feature type="region of interest" description="Disordered" evidence="1">
    <location>
        <begin position="1"/>
        <end position="23"/>
    </location>
</feature>
<sequence>MRVTLRLEHTKRDPPGYRSKKTTTERFAAEAHGNLRSAHPLTVSSRQPDRHTENDDAHAVIEQALTRKNGLYRSWQAETFQHPHD</sequence>
<dbReference type="Proteomes" id="UP000031553">
    <property type="component" value="Unassembled WGS sequence"/>
</dbReference>
<dbReference type="AlphaFoldDB" id="A0A0N1FL16"/>
<accession>A0A0N1FL16</accession>
<evidence type="ECO:0000313" key="2">
    <source>
        <dbReference type="EMBL" id="KPH86918.1"/>
    </source>
</evidence>
<proteinExistence type="predicted"/>
<evidence type="ECO:0000256" key="1">
    <source>
        <dbReference type="SAM" id="MobiDB-lite"/>
    </source>
</evidence>
<comment type="caution">
    <text evidence="2">The sequence shown here is derived from an EMBL/GenBank/DDBJ whole genome shotgun (WGS) entry which is preliminary data.</text>
</comment>
<dbReference type="EMBL" id="JUFX02000186">
    <property type="protein sequence ID" value="KPH86918.1"/>
    <property type="molecule type" value="Genomic_DNA"/>
</dbReference>
<reference evidence="2 3" key="1">
    <citation type="submission" date="2015-07" db="EMBL/GenBank/DDBJ databases">
        <title>Draft Genome Sequence of Komagataeibacter intermedius Strain AF2, Isolated from Kombucha Tea.</title>
        <authorList>
            <person name="Santos R.A."/>
            <person name="Berretta A.A."/>
            <person name="Barud H.S."/>
            <person name="Ribeiro S.J."/>
            <person name="Gonzalez-Garcia L.N."/>
            <person name="Zucchi T.D."/>
            <person name="Goldman G.H."/>
            <person name="Riano-Pachon D.M."/>
        </authorList>
    </citation>
    <scope>NUCLEOTIDE SEQUENCE [LARGE SCALE GENOMIC DNA]</scope>
    <source>
        <strain evidence="2 3">AF2</strain>
    </source>
</reference>
<feature type="compositionally biased region" description="Basic and acidic residues" evidence="1">
    <location>
        <begin position="1"/>
        <end position="15"/>
    </location>
</feature>
<organism evidence="2 3">
    <name type="scientific">Komagataeibacter intermedius AF2</name>
    <dbReference type="NCBI Taxonomy" id="1458464"/>
    <lineage>
        <taxon>Bacteria</taxon>
        <taxon>Pseudomonadati</taxon>
        <taxon>Pseudomonadota</taxon>
        <taxon>Alphaproteobacteria</taxon>
        <taxon>Acetobacterales</taxon>
        <taxon>Acetobacteraceae</taxon>
        <taxon>Komagataeibacter</taxon>
    </lineage>
</organism>
<gene>
    <name evidence="2" type="ORF">GLUCOINTEAF2_0204245</name>
</gene>
<name>A0A0N1FL16_9PROT</name>
<evidence type="ECO:0000313" key="3">
    <source>
        <dbReference type="Proteomes" id="UP000031553"/>
    </source>
</evidence>